<comment type="cofactor">
    <cofactor evidence="7">
        <name>Zn(2+)</name>
        <dbReference type="ChEBI" id="CHEBI:29105"/>
    </cofactor>
    <text evidence="7">Binds 1 zinc ion per subunit.</text>
</comment>
<comment type="catalytic activity">
    <reaction evidence="6 8">
        <text>hydrogencarbonate + H(+) = CO2 + H2O</text>
        <dbReference type="Rhea" id="RHEA:10748"/>
        <dbReference type="ChEBI" id="CHEBI:15377"/>
        <dbReference type="ChEBI" id="CHEBI:15378"/>
        <dbReference type="ChEBI" id="CHEBI:16526"/>
        <dbReference type="ChEBI" id="CHEBI:17544"/>
        <dbReference type="EC" id="4.2.1.1"/>
    </reaction>
</comment>
<dbReference type="SMART" id="SM00947">
    <property type="entry name" value="Pro_CA"/>
    <property type="match status" value="1"/>
</dbReference>
<feature type="binding site" evidence="7">
    <location>
        <position position="67"/>
    </location>
    <ligand>
        <name>Zn(2+)</name>
        <dbReference type="ChEBI" id="CHEBI:29105"/>
    </ligand>
</feature>
<accession>A0A9D4J2T1</accession>
<name>A0A9D4J2T1_DREPO</name>
<protein>
    <recommendedName>
        <fullName evidence="2 8">Carbonic anhydrase</fullName>
        <ecNumber evidence="2 8">4.2.1.1</ecNumber>
    </recommendedName>
    <alternativeName>
        <fullName evidence="8">Carbonate dehydratase</fullName>
    </alternativeName>
</protein>
<evidence type="ECO:0000256" key="6">
    <source>
        <dbReference type="ARBA" id="ARBA00048348"/>
    </source>
</evidence>
<keyword evidence="3 7" id="KW-0479">Metal-binding</keyword>
<gene>
    <name evidence="9" type="ORF">DPMN_151261</name>
</gene>
<comment type="similarity">
    <text evidence="1 8">Belongs to the beta-class carbonic anhydrase family.</text>
</comment>
<dbReference type="InterPro" id="IPR001765">
    <property type="entry name" value="Carbonic_anhydrase"/>
</dbReference>
<dbReference type="PANTHER" id="PTHR11002:SF76">
    <property type="entry name" value="CARBONIC ANHYDRASE"/>
    <property type="match status" value="1"/>
</dbReference>
<dbReference type="EMBL" id="JAIWYP010000007">
    <property type="protein sequence ID" value="KAH3797676.1"/>
    <property type="molecule type" value="Genomic_DNA"/>
</dbReference>
<keyword evidence="4 7" id="KW-0862">Zinc</keyword>
<reference evidence="9" key="2">
    <citation type="submission" date="2020-11" db="EMBL/GenBank/DDBJ databases">
        <authorList>
            <person name="McCartney M.A."/>
            <person name="Auch B."/>
            <person name="Kono T."/>
            <person name="Mallez S."/>
            <person name="Becker A."/>
            <person name="Gohl D.M."/>
            <person name="Silverstein K.A.T."/>
            <person name="Koren S."/>
            <person name="Bechman K.B."/>
            <person name="Herman A."/>
            <person name="Abrahante J.E."/>
            <person name="Garbe J."/>
        </authorList>
    </citation>
    <scope>NUCLEOTIDE SEQUENCE</scope>
    <source>
        <strain evidence="9">Duluth1</strain>
        <tissue evidence="9">Whole animal</tissue>
    </source>
</reference>
<keyword evidence="10" id="KW-1185">Reference proteome</keyword>
<comment type="caution">
    <text evidence="9">The sequence shown here is derived from an EMBL/GenBank/DDBJ whole genome shotgun (WGS) entry which is preliminary data.</text>
</comment>
<dbReference type="GO" id="GO:0004089">
    <property type="term" value="F:carbonate dehydratase activity"/>
    <property type="evidence" value="ECO:0007669"/>
    <property type="project" value="UniProtKB-UniRule"/>
</dbReference>
<sequence>MDSRVVSTKFTNSDLGDNYIVKNAGNFVPYPDDLEQIANTTTAAGALELTCVRQKIRHVVVAGHSDCKAMRLLYDLRKQMDAKTGSPLELWIKKNGWRTIEKFQYLKEENSFTGPVPFMQESENTKFKITIDPGQQFNIVDKLSQVNCIQQLENIAAYPFLKERLSQNDLLLHAFWYDIHSGNVFLLSRERQRFVEVNERSYFGLMQEVKNRASAKILSES</sequence>
<comment type="function">
    <text evidence="8">Reversible hydration of carbon dioxide.</text>
</comment>
<evidence type="ECO:0000256" key="8">
    <source>
        <dbReference type="RuleBase" id="RU003956"/>
    </source>
</evidence>
<dbReference type="GO" id="GO:0008270">
    <property type="term" value="F:zinc ion binding"/>
    <property type="evidence" value="ECO:0007669"/>
    <property type="project" value="UniProtKB-UniRule"/>
</dbReference>
<evidence type="ECO:0000313" key="10">
    <source>
        <dbReference type="Proteomes" id="UP000828390"/>
    </source>
</evidence>
<evidence type="ECO:0000256" key="1">
    <source>
        <dbReference type="ARBA" id="ARBA00006217"/>
    </source>
</evidence>
<evidence type="ECO:0000313" key="9">
    <source>
        <dbReference type="EMBL" id="KAH3797676.1"/>
    </source>
</evidence>
<dbReference type="Gene3D" id="3.40.1050.10">
    <property type="entry name" value="Carbonic anhydrase"/>
    <property type="match status" value="1"/>
</dbReference>
<organism evidence="9 10">
    <name type="scientific">Dreissena polymorpha</name>
    <name type="common">Zebra mussel</name>
    <name type="synonym">Mytilus polymorpha</name>
    <dbReference type="NCBI Taxonomy" id="45954"/>
    <lineage>
        <taxon>Eukaryota</taxon>
        <taxon>Metazoa</taxon>
        <taxon>Spiralia</taxon>
        <taxon>Lophotrochozoa</taxon>
        <taxon>Mollusca</taxon>
        <taxon>Bivalvia</taxon>
        <taxon>Autobranchia</taxon>
        <taxon>Heteroconchia</taxon>
        <taxon>Euheterodonta</taxon>
        <taxon>Imparidentia</taxon>
        <taxon>Neoheterodontei</taxon>
        <taxon>Myida</taxon>
        <taxon>Dreissenoidea</taxon>
        <taxon>Dreissenidae</taxon>
        <taxon>Dreissena</taxon>
    </lineage>
</organism>
<dbReference type="InterPro" id="IPR036874">
    <property type="entry name" value="Carbonic_anhydrase_sf"/>
</dbReference>
<proteinExistence type="inferred from homology"/>
<dbReference type="PANTHER" id="PTHR11002">
    <property type="entry name" value="CARBONIC ANHYDRASE"/>
    <property type="match status" value="1"/>
</dbReference>
<evidence type="ECO:0000256" key="5">
    <source>
        <dbReference type="ARBA" id="ARBA00023239"/>
    </source>
</evidence>
<dbReference type="Proteomes" id="UP000828390">
    <property type="component" value="Unassembled WGS sequence"/>
</dbReference>
<evidence type="ECO:0000256" key="7">
    <source>
        <dbReference type="PIRSR" id="PIRSR601765-1"/>
    </source>
</evidence>
<keyword evidence="5 8" id="KW-0456">Lyase</keyword>
<evidence type="ECO:0000256" key="2">
    <source>
        <dbReference type="ARBA" id="ARBA00012925"/>
    </source>
</evidence>
<dbReference type="Pfam" id="PF00484">
    <property type="entry name" value="Pro_CA"/>
    <property type="match status" value="1"/>
</dbReference>
<evidence type="ECO:0000256" key="4">
    <source>
        <dbReference type="ARBA" id="ARBA00022833"/>
    </source>
</evidence>
<dbReference type="SUPFAM" id="SSF53056">
    <property type="entry name" value="beta-carbonic anhydrase, cab"/>
    <property type="match status" value="1"/>
</dbReference>
<feature type="binding site" evidence="7">
    <location>
        <position position="64"/>
    </location>
    <ligand>
        <name>Zn(2+)</name>
        <dbReference type="ChEBI" id="CHEBI:29105"/>
    </ligand>
</feature>
<feature type="binding site" evidence="7">
    <location>
        <position position="2"/>
    </location>
    <ligand>
        <name>Zn(2+)</name>
        <dbReference type="ChEBI" id="CHEBI:29105"/>
    </ligand>
</feature>
<dbReference type="EC" id="4.2.1.1" evidence="2 8"/>
<dbReference type="AlphaFoldDB" id="A0A9D4J2T1"/>
<reference evidence="9" key="1">
    <citation type="journal article" date="2019" name="bioRxiv">
        <title>The Genome of the Zebra Mussel, Dreissena polymorpha: A Resource for Invasive Species Research.</title>
        <authorList>
            <person name="McCartney M.A."/>
            <person name="Auch B."/>
            <person name="Kono T."/>
            <person name="Mallez S."/>
            <person name="Zhang Y."/>
            <person name="Obille A."/>
            <person name="Becker A."/>
            <person name="Abrahante J.E."/>
            <person name="Garbe J."/>
            <person name="Badalamenti J.P."/>
            <person name="Herman A."/>
            <person name="Mangelson H."/>
            <person name="Liachko I."/>
            <person name="Sullivan S."/>
            <person name="Sone E.D."/>
            <person name="Koren S."/>
            <person name="Silverstein K.A.T."/>
            <person name="Beckman K.B."/>
            <person name="Gohl D.M."/>
        </authorList>
    </citation>
    <scope>NUCLEOTIDE SEQUENCE</scope>
    <source>
        <strain evidence="9">Duluth1</strain>
        <tissue evidence="9">Whole animal</tissue>
    </source>
</reference>
<evidence type="ECO:0000256" key="3">
    <source>
        <dbReference type="ARBA" id="ARBA00022723"/>
    </source>
</evidence>